<evidence type="ECO:0000256" key="5">
    <source>
        <dbReference type="SAM" id="SignalP"/>
    </source>
</evidence>
<gene>
    <name evidence="7" type="ORF">FL622_15690</name>
</gene>
<evidence type="ECO:0000256" key="4">
    <source>
        <dbReference type="PROSITE-ProRule" id="PRU00433"/>
    </source>
</evidence>
<dbReference type="GO" id="GO:0009055">
    <property type="term" value="F:electron transfer activity"/>
    <property type="evidence" value="ECO:0007669"/>
    <property type="project" value="InterPro"/>
</dbReference>
<dbReference type="InterPro" id="IPR036909">
    <property type="entry name" value="Cyt_c-like_dom_sf"/>
</dbReference>
<organism evidence="7 8">
    <name type="scientific">Trichloromonas acetexigens</name>
    <dbReference type="NCBI Taxonomy" id="38815"/>
    <lineage>
        <taxon>Bacteria</taxon>
        <taxon>Pseudomonadati</taxon>
        <taxon>Thermodesulfobacteriota</taxon>
        <taxon>Desulfuromonadia</taxon>
        <taxon>Desulfuromonadales</taxon>
        <taxon>Trichloromonadaceae</taxon>
        <taxon>Trichloromonas</taxon>
    </lineage>
</organism>
<keyword evidence="5" id="KW-0732">Signal</keyword>
<dbReference type="InterPro" id="IPR009056">
    <property type="entry name" value="Cyt_c-like_dom"/>
</dbReference>
<dbReference type="Pfam" id="PF13442">
    <property type="entry name" value="Cytochrome_CBB3"/>
    <property type="match status" value="1"/>
</dbReference>
<dbReference type="Proteomes" id="UP000317155">
    <property type="component" value="Unassembled WGS sequence"/>
</dbReference>
<name>A0A550J5Y8_9BACT</name>
<dbReference type="Gene3D" id="1.10.760.10">
    <property type="entry name" value="Cytochrome c-like domain"/>
    <property type="match status" value="1"/>
</dbReference>
<feature type="chain" id="PRO_5022091039" evidence="5">
    <location>
        <begin position="37"/>
        <end position="115"/>
    </location>
</feature>
<feature type="signal peptide" evidence="5">
    <location>
        <begin position="1"/>
        <end position="36"/>
    </location>
</feature>
<evidence type="ECO:0000256" key="2">
    <source>
        <dbReference type="ARBA" id="ARBA00022723"/>
    </source>
</evidence>
<dbReference type="GO" id="GO:0020037">
    <property type="term" value="F:heme binding"/>
    <property type="evidence" value="ECO:0007669"/>
    <property type="project" value="InterPro"/>
</dbReference>
<proteinExistence type="predicted"/>
<dbReference type="GO" id="GO:0046872">
    <property type="term" value="F:metal ion binding"/>
    <property type="evidence" value="ECO:0007669"/>
    <property type="project" value="UniProtKB-KW"/>
</dbReference>
<keyword evidence="2 4" id="KW-0479">Metal-binding</keyword>
<dbReference type="SUPFAM" id="SSF46626">
    <property type="entry name" value="Cytochrome c"/>
    <property type="match status" value="1"/>
</dbReference>
<dbReference type="AlphaFoldDB" id="A0A550J5Y8"/>
<evidence type="ECO:0000256" key="3">
    <source>
        <dbReference type="ARBA" id="ARBA00023004"/>
    </source>
</evidence>
<evidence type="ECO:0000313" key="7">
    <source>
        <dbReference type="EMBL" id="TRO78562.1"/>
    </source>
</evidence>
<dbReference type="EMBL" id="VJVV01000016">
    <property type="protein sequence ID" value="TRO78562.1"/>
    <property type="molecule type" value="Genomic_DNA"/>
</dbReference>
<dbReference type="OrthoDB" id="9794982at2"/>
<keyword evidence="8" id="KW-1185">Reference proteome</keyword>
<dbReference type="PROSITE" id="PS51007">
    <property type="entry name" value="CYTC"/>
    <property type="match status" value="1"/>
</dbReference>
<reference evidence="7 8" key="1">
    <citation type="submission" date="2019-07" db="EMBL/GenBank/DDBJ databases">
        <title>Insights of Desulfuromonas acetexigens electromicrobiology.</title>
        <authorList>
            <person name="Katuri K."/>
            <person name="Sapireddy V."/>
            <person name="Shaw D.R."/>
            <person name="Saikaly P."/>
        </authorList>
    </citation>
    <scope>NUCLEOTIDE SEQUENCE [LARGE SCALE GENOMIC DNA]</scope>
    <source>
        <strain evidence="7 8">2873</strain>
    </source>
</reference>
<keyword evidence="3 4" id="KW-0408">Iron</keyword>
<comment type="caution">
    <text evidence="7">The sequence shown here is derived from an EMBL/GenBank/DDBJ whole genome shotgun (WGS) entry which is preliminary data.</text>
</comment>
<sequence>MLRPNPIREDRLSRPCRRTFILSLLFFSLLAVAAFAADDRPEGETIFLALGCRGCHRLGADGGSRGPALDGVGTRLAGSRLRELLIRHDPQAAMPTFSHLTEREREALLTYLRAL</sequence>
<accession>A0A550J5Y8</accession>
<protein>
    <submittedName>
        <fullName evidence="7">Cytochrome c</fullName>
    </submittedName>
</protein>
<evidence type="ECO:0000259" key="6">
    <source>
        <dbReference type="PROSITE" id="PS51007"/>
    </source>
</evidence>
<evidence type="ECO:0000313" key="8">
    <source>
        <dbReference type="Proteomes" id="UP000317155"/>
    </source>
</evidence>
<keyword evidence="1 4" id="KW-0349">Heme</keyword>
<evidence type="ECO:0000256" key="1">
    <source>
        <dbReference type="ARBA" id="ARBA00022617"/>
    </source>
</evidence>
<feature type="domain" description="Cytochrome c" evidence="6">
    <location>
        <begin position="38"/>
        <end position="115"/>
    </location>
</feature>